<dbReference type="eggNOG" id="KOG0907">
    <property type="taxonomic scope" value="Eukaryota"/>
</dbReference>
<sequence>MSTEKTALDAPIPWWDAPVDRRGTGCAVRGNVRALLDRPHGDVRAVHSASALRAMGAREKKCVVRFTATWCAPCARFAPKFTALAREFDDVAFATVDVDACAEDALEAFHIETVPTCVLVRDGREVCRVVGVAHHRPARAIARAIKEHLLV</sequence>
<protein>
    <submittedName>
        <fullName evidence="2">Thioredoxin-like protein</fullName>
    </submittedName>
</protein>
<name>A0A1Y5IF16_OSTTA</name>
<dbReference type="InterPro" id="IPR017937">
    <property type="entry name" value="Thioredoxin_CS"/>
</dbReference>
<dbReference type="Gene3D" id="3.40.30.10">
    <property type="entry name" value="Glutaredoxin"/>
    <property type="match status" value="1"/>
</dbReference>
<accession>A0A1Y5IF16</accession>
<feature type="domain" description="Thioredoxin" evidence="1">
    <location>
        <begin position="1"/>
        <end position="150"/>
    </location>
</feature>
<reference evidence="2" key="1">
    <citation type="submission" date="2017-04" db="EMBL/GenBank/DDBJ databases">
        <title>Population genomics of picophytoplankton unveils novel chromosome hypervariability.</title>
        <authorList>
            <consortium name="DOE Joint Genome Institute"/>
            <person name="Blanc-Mathieu R."/>
            <person name="Krasovec M."/>
            <person name="Hebrard M."/>
            <person name="Yau S."/>
            <person name="Desgranges E."/>
            <person name="Martin J."/>
            <person name="Schackwitz W."/>
            <person name="Kuo A."/>
            <person name="Salin G."/>
            <person name="Donnadieu C."/>
            <person name="Desdevises Y."/>
            <person name="Sanchez-Ferandin S."/>
            <person name="Moreau H."/>
            <person name="Rivals E."/>
            <person name="Grigoriev I.V."/>
            <person name="Grimsley N."/>
            <person name="Eyre-Walker A."/>
            <person name="Piganeau G."/>
        </authorList>
    </citation>
    <scope>NUCLEOTIDE SEQUENCE [LARGE SCALE GENOMIC DNA]</scope>
    <source>
        <strain evidence="2">RCC 1115</strain>
    </source>
</reference>
<dbReference type="PROSITE" id="PS51352">
    <property type="entry name" value="THIOREDOXIN_2"/>
    <property type="match status" value="1"/>
</dbReference>
<dbReference type="AlphaFoldDB" id="A0A1Y5IF16"/>
<organism evidence="2">
    <name type="scientific">Ostreococcus tauri</name>
    <name type="common">Marine green alga</name>
    <dbReference type="NCBI Taxonomy" id="70448"/>
    <lineage>
        <taxon>Eukaryota</taxon>
        <taxon>Viridiplantae</taxon>
        <taxon>Chlorophyta</taxon>
        <taxon>Mamiellophyceae</taxon>
        <taxon>Mamiellales</taxon>
        <taxon>Bathycoccaceae</taxon>
        <taxon>Ostreococcus</taxon>
    </lineage>
</organism>
<dbReference type="PROSITE" id="PS00194">
    <property type="entry name" value="THIOREDOXIN_1"/>
    <property type="match status" value="1"/>
</dbReference>
<evidence type="ECO:0000259" key="1">
    <source>
        <dbReference type="PROSITE" id="PS51352"/>
    </source>
</evidence>
<dbReference type="InterPro" id="IPR036249">
    <property type="entry name" value="Thioredoxin-like_sf"/>
</dbReference>
<dbReference type="PANTHER" id="PTHR10438">
    <property type="entry name" value="THIOREDOXIN"/>
    <property type="match status" value="1"/>
</dbReference>
<dbReference type="PANTHER" id="PTHR10438:SF468">
    <property type="entry name" value="THIOREDOXIN-1-RELATED"/>
    <property type="match status" value="1"/>
</dbReference>
<dbReference type="SUPFAM" id="SSF52833">
    <property type="entry name" value="Thioredoxin-like"/>
    <property type="match status" value="1"/>
</dbReference>
<dbReference type="CDD" id="cd02947">
    <property type="entry name" value="TRX_family"/>
    <property type="match status" value="1"/>
</dbReference>
<dbReference type="EMBL" id="KZ155776">
    <property type="protein sequence ID" value="OUS48091.1"/>
    <property type="molecule type" value="Genomic_DNA"/>
</dbReference>
<dbReference type="InterPro" id="IPR013766">
    <property type="entry name" value="Thioredoxin_domain"/>
</dbReference>
<dbReference type="Proteomes" id="UP000195557">
    <property type="component" value="Unassembled WGS sequence"/>
</dbReference>
<dbReference type="Pfam" id="PF00085">
    <property type="entry name" value="Thioredoxin"/>
    <property type="match status" value="1"/>
</dbReference>
<proteinExistence type="predicted"/>
<dbReference type="InterPro" id="IPR050620">
    <property type="entry name" value="Thioredoxin_H-type-like"/>
</dbReference>
<gene>
    <name evidence="2" type="ORF">BE221DRAFT_204205</name>
</gene>
<evidence type="ECO:0000313" key="2">
    <source>
        <dbReference type="EMBL" id="OUS48091.1"/>
    </source>
</evidence>